<dbReference type="InterPro" id="IPR008995">
    <property type="entry name" value="Mo/tungstate-bd_C_term_dom"/>
</dbReference>
<dbReference type="GO" id="GO:0005524">
    <property type="term" value="F:ATP binding"/>
    <property type="evidence" value="ECO:0007669"/>
    <property type="project" value="UniProtKB-KW"/>
</dbReference>
<dbReference type="EMBL" id="CP000284">
    <property type="protein sequence ID" value="ABE49661.1"/>
    <property type="molecule type" value="Genomic_DNA"/>
</dbReference>
<dbReference type="Pfam" id="PF00005">
    <property type="entry name" value="ABC_tran"/>
    <property type="match status" value="1"/>
</dbReference>
<dbReference type="InterPro" id="IPR017871">
    <property type="entry name" value="ABC_transporter-like_CS"/>
</dbReference>
<evidence type="ECO:0000256" key="2">
    <source>
        <dbReference type="ARBA" id="ARBA00022475"/>
    </source>
</evidence>
<accession>Q1H1H6</accession>
<evidence type="ECO:0000256" key="3">
    <source>
        <dbReference type="ARBA" id="ARBA00022741"/>
    </source>
</evidence>
<dbReference type="PANTHER" id="PTHR42781:SF4">
    <property type="entry name" value="SPERMIDINE_PUTRESCINE IMPORT ATP-BINDING PROTEIN POTA"/>
    <property type="match status" value="1"/>
</dbReference>
<reference evidence="6 7" key="1">
    <citation type="submission" date="2006-03" db="EMBL/GenBank/DDBJ databases">
        <title>Complete sequence of Methylobacillus flagellatus KT.</title>
        <authorList>
            <consortium name="US DOE Joint Genome Institute"/>
            <person name="Copeland A."/>
            <person name="Lucas S."/>
            <person name="Lapidus A."/>
            <person name="Barry K."/>
            <person name="Detter J.C."/>
            <person name="Glavina del Rio T."/>
            <person name="Hammon N."/>
            <person name="Israni S."/>
            <person name="Dalin E."/>
            <person name="Tice H."/>
            <person name="Pitluck S."/>
            <person name="Brettin T."/>
            <person name="Bruce D."/>
            <person name="Han C."/>
            <person name="Tapia R."/>
            <person name="Saunders E."/>
            <person name="Gilna P."/>
            <person name="Schmutz J."/>
            <person name="Larimer F."/>
            <person name="Land M."/>
            <person name="Kyrpides N."/>
            <person name="Anderson I."/>
            <person name="Richardson P."/>
        </authorList>
    </citation>
    <scope>NUCLEOTIDE SEQUENCE [LARGE SCALE GENOMIC DNA]</scope>
    <source>
        <strain evidence="7">KT / ATCC 51484 / DSM 6875</strain>
    </source>
</reference>
<dbReference type="InterPro" id="IPR003439">
    <property type="entry name" value="ABC_transporter-like_ATP-bd"/>
</dbReference>
<keyword evidence="2" id="KW-1003">Cell membrane</keyword>
<proteinExistence type="predicted"/>
<feature type="domain" description="ABC transporter" evidence="5">
    <location>
        <begin position="1"/>
        <end position="233"/>
    </location>
</feature>
<dbReference type="Gene3D" id="3.40.50.300">
    <property type="entry name" value="P-loop containing nucleotide triphosphate hydrolases"/>
    <property type="match status" value="1"/>
</dbReference>
<evidence type="ECO:0000256" key="1">
    <source>
        <dbReference type="ARBA" id="ARBA00022448"/>
    </source>
</evidence>
<sequence>MTSELRLDIRQQQPFALTAALRCRAGELLALLGPSGCGKSTLLRMIAGLQHAESGIISLNGSTWFSDSTRLKPQQRRIGYVPQHYGLFPHMTALQNVTAALHGLPRQEQLTRARAWLDKVQLAAFMQRKPAELSGGQQQRVALARALAAQPSILLLDEPFSALDSITRDGLYRILAALKPQLNIPIILVTHSLNEAQLLADKIAVMGQGCILQEGESDRVVRQPLNRAVAALIGMRNICSGTITRTSGDHSVLAVGEQELVLPRALPAGATLHWCLPQEAIRLASLADEPGCLAGNINDLVRLGERWLVSVRLPGTSDTLELHCPATKPLALHQPIRLAVDTGQLHILEA</sequence>
<dbReference type="Proteomes" id="UP000002440">
    <property type="component" value="Chromosome"/>
</dbReference>
<keyword evidence="4" id="KW-0067">ATP-binding</keyword>
<organism evidence="6 7">
    <name type="scientific">Methylobacillus flagellatus (strain ATCC 51484 / DSM 6875 / VKM B-1610 / KT)</name>
    <dbReference type="NCBI Taxonomy" id="265072"/>
    <lineage>
        <taxon>Bacteria</taxon>
        <taxon>Pseudomonadati</taxon>
        <taxon>Pseudomonadota</taxon>
        <taxon>Betaproteobacteria</taxon>
        <taxon>Nitrosomonadales</taxon>
        <taxon>Methylophilaceae</taxon>
        <taxon>Methylobacillus</taxon>
    </lineage>
</organism>
<dbReference type="InterPro" id="IPR050093">
    <property type="entry name" value="ABC_SmlMolc_Importer"/>
</dbReference>
<evidence type="ECO:0000256" key="4">
    <source>
        <dbReference type="ARBA" id="ARBA00022840"/>
    </source>
</evidence>
<dbReference type="PROSITE" id="PS50893">
    <property type="entry name" value="ABC_TRANSPORTER_2"/>
    <property type="match status" value="1"/>
</dbReference>
<dbReference type="InterPro" id="IPR003593">
    <property type="entry name" value="AAA+_ATPase"/>
</dbReference>
<dbReference type="InterPro" id="IPR027417">
    <property type="entry name" value="P-loop_NTPase"/>
</dbReference>
<dbReference type="PROSITE" id="PS00211">
    <property type="entry name" value="ABC_TRANSPORTER_1"/>
    <property type="match status" value="1"/>
</dbReference>
<name>Q1H1H6_METFK</name>
<dbReference type="OrthoDB" id="5298774at2"/>
<dbReference type="AlphaFoldDB" id="Q1H1H6"/>
<dbReference type="RefSeq" id="WP_011479615.1">
    <property type="nucleotide sequence ID" value="NC_007947.1"/>
</dbReference>
<evidence type="ECO:0000313" key="6">
    <source>
        <dbReference type="EMBL" id="ABE49661.1"/>
    </source>
</evidence>
<dbReference type="PANTHER" id="PTHR42781">
    <property type="entry name" value="SPERMIDINE/PUTRESCINE IMPORT ATP-BINDING PROTEIN POTA"/>
    <property type="match status" value="1"/>
</dbReference>
<keyword evidence="7" id="KW-1185">Reference proteome</keyword>
<dbReference type="GO" id="GO:0016887">
    <property type="term" value="F:ATP hydrolysis activity"/>
    <property type="evidence" value="ECO:0007669"/>
    <property type="project" value="InterPro"/>
</dbReference>
<protein>
    <submittedName>
        <fullName evidence="6">ABC transporter related protein</fullName>
    </submittedName>
</protein>
<evidence type="ECO:0000313" key="7">
    <source>
        <dbReference type="Proteomes" id="UP000002440"/>
    </source>
</evidence>
<evidence type="ECO:0000259" key="5">
    <source>
        <dbReference type="PROSITE" id="PS50893"/>
    </source>
</evidence>
<dbReference type="HOGENOM" id="CLU_000604_1_1_4"/>
<keyword evidence="2" id="KW-0472">Membrane</keyword>
<dbReference type="SUPFAM" id="SSF52540">
    <property type="entry name" value="P-loop containing nucleoside triphosphate hydrolases"/>
    <property type="match status" value="1"/>
</dbReference>
<dbReference type="eggNOG" id="COG3842">
    <property type="taxonomic scope" value="Bacteria"/>
</dbReference>
<dbReference type="STRING" id="265072.Mfla_1393"/>
<gene>
    <name evidence="6" type="ordered locus">Mfla_1393</name>
</gene>
<keyword evidence="3" id="KW-0547">Nucleotide-binding</keyword>
<dbReference type="SUPFAM" id="SSF50331">
    <property type="entry name" value="MOP-like"/>
    <property type="match status" value="1"/>
</dbReference>
<dbReference type="KEGG" id="mfa:Mfla_1393"/>
<dbReference type="SMART" id="SM00382">
    <property type="entry name" value="AAA"/>
    <property type="match status" value="1"/>
</dbReference>
<keyword evidence="1" id="KW-0813">Transport</keyword>